<gene>
    <name evidence="1" type="ORF">GXW76_18655</name>
</gene>
<comment type="caution">
    <text evidence="1">The sequence shown here is derived from an EMBL/GenBank/DDBJ whole genome shotgun (WGS) entry which is preliminary data.</text>
</comment>
<accession>A0A9X9X1C4</accession>
<organism evidence="1 2">
    <name type="scientific">Neoroseomonas soli</name>
    <dbReference type="NCBI Taxonomy" id="1081025"/>
    <lineage>
        <taxon>Bacteria</taxon>
        <taxon>Pseudomonadati</taxon>
        <taxon>Pseudomonadota</taxon>
        <taxon>Alphaproteobacteria</taxon>
        <taxon>Acetobacterales</taxon>
        <taxon>Acetobacteraceae</taxon>
        <taxon>Neoroseomonas</taxon>
    </lineage>
</organism>
<dbReference type="RefSeq" id="WP_211863614.1">
    <property type="nucleotide sequence ID" value="NZ_JAAEDM010000062.1"/>
</dbReference>
<name>A0A9X9X1C4_9PROT</name>
<keyword evidence="2" id="KW-1185">Reference proteome</keyword>
<evidence type="ECO:0000313" key="1">
    <source>
        <dbReference type="EMBL" id="MBR0673203.1"/>
    </source>
</evidence>
<dbReference type="AlphaFoldDB" id="A0A9X9X1C4"/>
<reference evidence="1" key="2">
    <citation type="journal article" date="2021" name="Syst. Appl. Microbiol.">
        <title>Roseomonas hellenica sp. nov., isolated from roots of wild-growing Alkanna tinctoria.</title>
        <authorList>
            <person name="Rat A."/>
            <person name="Naranjo H.D."/>
            <person name="Lebbe L."/>
            <person name="Cnockaert M."/>
            <person name="Krigas N."/>
            <person name="Grigoriadou K."/>
            <person name="Maloupa E."/>
            <person name="Willems A."/>
        </authorList>
    </citation>
    <scope>NUCLEOTIDE SEQUENCE</scope>
    <source>
        <strain evidence="1">LMG 31231</strain>
    </source>
</reference>
<dbReference type="Proteomes" id="UP001138751">
    <property type="component" value="Unassembled WGS sequence"/>
</dbReference>
<evidence type="ECO:0000313" key="2">
    <source>
        <dbReference type="Proteomes" id="UP001138751"/>
    </source>
</evidence>
<reference evidence="1" key="1">
    <citation type="submission" date="2020-01" db="EMBL/GenBank/DDBJ databases">
        <authorList>
            <person name="Rat A."/>
        </authorList>
    </citation>
    <scope>NUCLEOTIDE SEQUENCE</scope>
    <source>
        <strain evidence="1">LMG 31231</strain>
    </source>
</reference>
<evidence type="ECO:0008006" key="3">
    <source>
        <dbReference type="Google" id="ProtNLM"/>
    </source>
</evidence>
<protein>
    <recommendedName>
        <fullName evidence="3">Antibiotic biosynthesis monooxygenase</fullName>
    </recommendedName>
</protein>
<dbReference type="EMBL" id="JAAEDM010000062">
    <property type="protein sequence ID" value="MBR0673203.1"/>
    <property type="molecule type" value="Genomic_DNA"/>
</dbReference>
<sequence>MYAMIRSYTATGSVEEIVRRVEASVLPMLKSHPGFQAYWAGKSEGGVFSISLFDSQANAEAAHEKVRGMVAANLAELLPQAPVVTKGEVLVTATP</sequence>
<proteinExistence type="predicted"/>